<reference evidence="2" key="1">
    <citation type="journal article" date="2019" name="Int. J. Syst. Evol. Microbiol.">
        <title>The Global Catalogue of Microorganisms (GCM) 10K type strain sequencing project: providing services to taxonomists for standard genome sequencing and annotation.</title>
        <authorList>
            <consortium name="The Broad Institute Genomics Platform"/>
            <consortium name="The Broad Institute Genome Sequencing Center for Infectious Disease"/>
            <person name="Wu L."/>
            <person name="Ma J."/>
        </authorList>
    </citation>
    <scope>NUCLEOTIDE SEQUENCE [LARGE SCALE GENOMIC DNA]</scope>
    <source>
        <strain evidence="2">CCUG 53270</strain>
    </source>
</reference>
<evidence type="ECO:0000313" key="1">
    <source>
        <dbReference type="EMBL" id="MFD1224610.1"/>
    </source>
</evidence>
<dbReference type="Proteomes" id="UP001597180">
    <property type="component" value="Unassembled WGS sequence"/>
</dbReference>
<gene>
    <name evidence="1" type="ORF">ACFQ4B_31330</name>
</gene>
<protein>
    <submittedName>
        <fullName evidence="1">DUF3973 domain-containing protein</fullName>
    </submittedName>
</protein>
<keyword evidence="2" id="KW-1185">Reference proteome</keyword>
<dbReference type="RefSeq" id="WP_377768510.1">
    <property type="nucleotide sequence ID" value="NZ_BAABJG010000026.1"/>
</dbReference>
<comment type="caution">
    <text evidence="1">The sequence shown here is derived from an EMBL/GenBank/DDBJ whole genome shotgun (WGS) entry which is preliminary data.</text>
</comment>
<proteinExistence type="predicted"/>
<sequence>MEVIKKKRGAAMYYCICCKYLHSFHHTKEEVVFKSGFHYVQSNLYPAGLCGLGKLYTKEDQPATA</sequence>
<organism evidence="1 2">
    <name type="scientific">Paenibacillus vulneris</name>
    <dbReference type="NCBI Taxonomy" id="1133364"/>
    <lineage>
        <taxon>Bacteria</taxon>
        <taxon>Bacillati</taxon>
        <taxon>Bacillota</taxon>
        <taxon>Bacilli</taxon>
        <taxon>Bacillales</taxon>
        <taxon>Paenibacillaceae</taxon>
        <taxon>Paenibacillus</taxon>
    </lineage>
</organism>
<evidence type="ECO:0000313" key="2">
    <source>
        <dbReference type="Proteomes" id="UP001597180"/>
    </source>
</evidence>
<name>A0ABW3UYQ7_9BACL</name>
<accession>A0ABW3UYQ7</accession>
<dbReference type="EMBL" id="JBHTLU010000046">
    <property type="protein sequence ID" value="MFD1224610.1"/>
    <property type="molecule type" value="Genomic_DNA"/>
</dbReference>